<evidence type="ECO:0008006" key="3">
    <source>
        <dbReference type="Google" id="ProtNLM"/>
    </source>
</evidence>
<proteinExistence type="predicted"/>
<name>A0AAD7A2J3_9AGAR</name>
<evidence type="ECO:0000313" key="2">
    <source>
        <dbReference type="Proteomes" id="UP001218218"/>
    </source>
</evidence>
<evidence type="ECO:0000313" key="1">
    <source>
        <dbReference type="EMBL" id="KAJ7348066.1"/>
    </source>
</evidence>
<protein>
    <recommendedName>
        <fullName evidence="3">F-box domain-containing protein</fullName>
    </recommendedName>
</protein>
<dbReference type="EMBL" id="JARIHO010000018">
    <property type="protein sequence ID" value="KAJ7348066.1"/>
    <property type="molecule type" value="Genomic_DNA"/>
</dbReference>
<accession>A0AAD7A2J3</accession>
<sequence>MSSVSGLSALPVELIHAIAGHCRHADLLSLCRTGRQIHAICLGCIYRTITLLELDQVVNCCKTIISRPRAAESVREFQITCFPRLGLKSFYSTVECAINRLKNIQILRVSNSRTIFRLLCDMHFPRLTECAIPSSIAIAPFLKKNPTIVTLHVLPCLEGLGMNGVNYDADAAFEFTSQLEPIHMPNLEAFIGPINVGCSVIPQSRARRMTIYWGTDPVISFSDGLATLTRSKADIIELNNLICTWDCALISAIAQHIPHVERLLFRNLMDYDDAERFLESIEHALPSLPALETLDLLEGFHADIDTAALDAEFPTVRRWGAASPRLYHIALPSNNTWGVLCGAWFPGAATLGLIMFRHLAMDAAAMRHFKWFFRTTAASPALPQDYHLLAEFIAGIEGICAVRRAIEEEGDVPDFVFTLEDVRGSRISFVSDPSDSDSGSESGSRS</sequence>
<reference evidence="1" key="1">
    <citation type="submission" date="2023-03" db="EMBL/GenBank/DDBJ databases">
        <title>Massive genome expansion in bonnet fungi (Mycena s.s.) driven by repeated elements and novel gene families across ecological guilds.</title>
        <authorList>
            <consortium name="Lawrence Berkeley National Laboratory"/>
            <person name="Harder C.B."/>
            <person name="Miyauchi S."/>
            <person name="Viragh M."/>
            <person name="Kuo A."/>
            <person name="Thoen E."/>
            <person name="Andreopoulos B."/>
            <person name="Lu D."/>
            <person name="Skrede I."/>
            <person name="Drula E."/>
            <person name="Henrissat B."/>
            <person name="Morin E."/>
            <person name="Kohler A."/>
            <person name="Barry K."/>
            <person name="LaButti K."/>
            <person name="Morin E."/>
            <person name="Salamov A."/>
            <person name="Lipzen A."/>
            <person name="Mereny Z."/>
            <person name="Hegedus B."/>
            <person name="Baldrian P."/>
            <person name="Stursova M."/>
            <person name="Weitz H."/>
            <person name="Taylor A."/>
            <person name="Grigoriev I.V."/>
            <person name="Nagy L.G."/>
            <person name="Martin F."/>
            <person name="Kauserud H."/>
        </authorList>
    </citation>
    <scope>NUCLEOTIDE SEQUENCE</scope>
    <source>
        <strain evidence="1">CBHHK002</strain>
    </source>
</reference>
<dbReference type="AlphaFoldDB" id="A0AAD7A2J3"/>
<keyword evidence="2" id="KW-1185">Reference proteome</keyword>
<comment type="caution">
    <text evidence="1">The sequence shown here is derived from an EMBL/GenBank/DDBJ whole genome shotgun (WGS) entry which is preliminary data.</text>
</comment>
<dbReference type="Proteomes" id="UP001218218">
    <property type="component" value="Unassembled WGS sequence"/>
</dbReference>
<gene>
    <name evidence="1" type="ORF">DFH08DRAFT_1001544</name>
</gene>
<organism evidence="1 2">
    <name type="scientific">Mycena albidolilacea</name>
    <dbReference type="NCBI Taxonomy" id="1033008"/>
    <lineage>
        <taxon>Eukaryota</taxon>
        <taxon>Fungi</taxon>
        <taxon>Dikarya</taxon>
        <taxon>Basidiomycota</taxon>
        <taxon>Agaricomycotina</taxon>
        <taxon>Agaricomycetes</taxon>
        <taxon>Agaricomycetidae</taxon>
        <taxon>Agaricales</taxon>
        <taxon>Marasmiineae</taxon>
        <taxon>Mycenaceae</taxon>
        <taxon>Mycena</taxon>
    </lineage>
</organism>